<evidence type="ECO:0000259" key="15">
    <source>
        <dbReference type="PROSITE" id="PS51918"/>
    </source>
</evidence>
<evidence type="ECO:0000256" key="2">
    <source>
        <dbReference type="ARBA" id="ARBA00010765"/>
    </source>
</evidence>
<evidence type="ECO:0000256" key="14">
    <source>
        <dbReference type="PIRSR" id="PIRSR001619-1"/>
    </source>
</evidence>
<dbReference type="InterPro" id="IPR006638">
    <property type="entry name" value="Elp3/MiaA/NifB-like_rSAM"/>
</dbReference>
<evidence type="ECO:0000313" key="16">
    <source>
        <dbReference type="EMBL" id="GEJ59110.1"/>
    </source>
</evidence>
<evidence type="ECO:0000256" key="5">
    <source>
        <dbReference type="ARBA" id="ARBA00022679"/>
    </source>
</evidence>
<dbReference type="SMART" id="SM00729">
    <property type="entry name" value="Elp3"/>
    <property type="match status" value="1"/>
</dbReference>
<feature type="domain" description="Radical SAM core" evidence="15">
    <location>
        <begin position="50"/>
        <end position="281"/>
    </location>
</feature>
<dbReference type="SFLD" id="SFLDG01278">
    <property type="entry name" value="biotin_synthase_like"/>
    <property type="match status" value="1"/>
</dbReference>
<comment type="cofactor">
    <cofactor evidence="13">
        <name>[2Fe-2S] cluster</name>
        <dbReference type="ChEBI" id="CHEBI:190135"/>
    </cofactor>
    <text evidence="13">Binds 1 [2Fe-2S] cluster. The cluster is coordinated with 3 cysteines and 1 arginine.</text>
</comment>
<feature type="binding site" evidence="13 14">
    <location>
        <position position="72"/>
    </location>
    <ligand>
        <name>[4Fe-4S] cluster</name>
        <dbReference type="ChEBI" id="CHEBI:49883"/>
        <note>4Fe-4S-S-AdoMet</note>
    </ligand>
</feature>
<dbReference type="InterPro" id="IPR024177">
    <property type="entry name" value="Biotin_synthase"/>
</dbReference>
<gene>
    <name evidence="13 16" type="primary">bioB</name>
    <name evidence="16" type="ORF">AMYX_38510</name>
</gene>
<evidence type="ECO:0000256" key="8">
    <source>
        <dbReference type="ARBA" id="ARBA00022723"/>
    </source>
</evidence>
<reference evidence="17" key="1">
    <citation type="journal article" date="2020" name="Appl. Environ. Microbiol.">
        <title>Diazotrophic Anaeromyxobacter Isolates from Soils.</title>
        <authorList>
            <person name="Masuda Y."/>
            <person name="Yamanaka H."/>
            <person name="Xu Z.X."/>
            <person name="Shiratori Y."/>
            <person name="Aono T."/>
            <person name="Amachi S."/>
            <person name="Senoo K."/>
            <person name="Itoh H."/>
        </authorList>
    </citation>
    <scope>NUCLEOTIDE SEQUENCE [LARGE SCALE GENOMIC DNA]</scope>
    <source>
        <strain evidence="17">R267</strain>
    </source>
</reference>
<comment type="subunit">
    <text evidence="13">Homodimer.</text>
</comment>
<comment type="caution">
    <text evidence="13">Lacks conserved residue(s) required for the propagation of feature annotation.</text>
</comment>
<keyword evidence="6 13" id="KW-0949">S-adenosyl-L-methionine</keyword>
<dbReference type="Proteomes" id="UP000503640">
    <property type="component" value="Unassembled WGS sequence"/>
</dbReference>
<feature type="binding site" evidence="13 14">
    <location>
        <position position="146"/>
    </location>
    <ligand>
        <name>[2Fe-2S] cluster</name>
        <dbReference type="ChEBI" id="CHEBI:190135"/>
    </ligand>
</feature>
<name>A0A7I9VSK8_9BACT</name>
<comment type="catalytic activity">
    <reaction evidence="12 13">
        <text>(4R,5S)-dethiobiotin + (sulfur carrier)-SH + 2 reduced [2Fe-2S]-[ferredoxin] + 2 S-adenosyl-L-methionine = (sulfur carrier)-H + biotin + 2 5'-deoxyadenosine + 2 L-methionine + 2 oxidized [2Fe-2S]-[ferredoxin]</text>
        <dbReference type="Rhea" id="RHEA:22060"/>
        <dbReference type="Rhea" id="RHEA-COMP:10000"/>
        <dbReference type="Rhea" id="RHEA-COMP:10001"/>
        <dbReference type="Rhea" id="RHEA-COMP:14737"/>
        <dbReference type="Rhea" id="RHEA-COMP:14739"/>
        <dbReference type="ChEBI" id="CHEBI:17319"/>
        <dbReference type="ChEBI" id="CHEBI:29917"/>
        <dbReference type="ChEBI" id="CHEBI:33737"/>
        <dbReference type="ChEBI" id="CHEBI:33738"/>
        <dbReference type="ChEBI" id="CHEBI:57586"/>
        <dbReference type="ChEBI" id="CHEBI:57844"/>
        <dbReference type="ChEBI" id="CHEBI:59789"/>
        <dbReference type="ChEBI" id="CHEBI:64428"/>
        <dbReference type="ChEBI" id="CHEBI:149473"/>
        <dbReference type="EC" id="2.8.1.6"/>
    </reaction>
</comment>
<feature type="binding site" evidence="13 14">
    <location>
        <position position="113"/>
    </location>
    <ligand>
        <name>[2Fe-2S] cluster</name>
        <dbReference type="ChEBI" id="CHEBI:190135"/>
    </ligand>
</feature>
<dbReference type="InterPro" id="IPR010722">
    <property type="entry name" value="BATS_dom"/>
</dbReference>
<comment type="caution">
    <text evidence="16">The sequence shown here is derived from an EMBL/GenBank/DDBJ whole genome shotgun (WGS) entry which is preliminary data.</text>
</comment>
<comment type="cofactor">
    <cofactor evidence="14">
        <name>[2Fe-2S] cluster</name>
        <dbReference type="ChEBI" id="CHEBI:190135"/>
    </cofactor>
    <text evidence="14">Binds 1 [2Fe-2S] cluster. The cluster is coordinated with 3 cysteines and 1 arginine.</text>
</comment>
<sequence>MCTDSCANPKPLPPGVEPISGEEARRLIHHTAGPELEALLARARAVREAVHGTGVSLCGIVNAKSGHCPEDCGFCQQSAHFKDTGAPEYPMMSAREIADQAKAAEAAGAREFSVVTSGTRLAKESELATLEEAIRLIRAETTVEPCASLGLMRRPELERLKRAGLQHYHHNLETSRSHFDQVCTTHSYDEQLETIRAAKELGYQLCTGGILGMGETPEQRVELAETLREVGTHCVPLNFLNPRPGTPMAHLRAITAGECLAAIAVFRLMLPAAHLFVMGGREVNLGAEQHRIFDAGADGTMVGNYLTSAGTQPHEVVEMVRGKGYELRPTPDAERWAFHGEAPRETGWNRRAAEGDRKRALPVVR</sequence>
<keyword evidence="4 13" id="KW-0004">4Fe-4S</keyword>
<keyword evidence="9 13" id="KW-0093">Biotin biosynthesis</keyword>
<dbReference type="GO" id="GO:0051539">
    <property type="term" value="F:4 iron, 4 sulfur cluster binding"/>
    <property type="evidence" value="ECO:0007669"/>
    <property type="project" value="UniProtKB-KW"/>
</dbReference>
<proteinExistence type="inferred from homology"/>
<dbReference type="GO" id="GO:0004076">
    <property type="term" value="F:biotin synthase activity"/>
    <property type="evidence" value="ECO:0007669"/>
    <property type="project" value="UniProtKB-UniRule"/>
</dbReference>
<dbReference type="Pfam" id="PF04055">
    <property type="entry name" value="Radical_SAM"/>
    <property type="match status" value="1"/>
</dbReference>
<evidence type="ECO:0000256" key="1">
    <source>
        <dbReference type="ARBA" id="ARBA00004942"/>
    </source>
</evidence>
<dbReference type="UniPathway" id="UPA00078">
    <property type="reaction ID" value="UER00162"/>
</dbReference>
<keyword evidence="11 13" id="KW-0411">Iron-sulfur</keyword>
<keyword evidence="17" id="KW-1185">Reference proteome</keyword>
<keyword evidence="8 13" id="KW-0479">Metal-binding</keyword>
<dbReference type="InterPro" id="IPR002684">
    <property type="entry name" value="Biotin_synth/BioAB"/>
</dbReference>
<keyword evidence="7 13" id="KW-0001">2Fe-2S</keyword>
<dbReference type="SFLD" id="SFLDG01060">
    <property type="entry name" value="BATS_domain_containing"/>
    <property type="match status" value="1"/>
</dbReference>
<dbReference type="SUPFAM" id="SSF102114">
    <property type="entry name" value="Radical SAM enzymes"/>
    <property type="match status" value="1"/>
</dbReference>
<feature type="binding site" evidence="13 14">
    <location>
        <position position="206"/>
    </location>
    <ligand>
        <name>[2Fe-2S] cluster</name>
        <dbReference type="ChEBI" id="CHEBI:190135"/>
    </ligand>
</feature>
<accession>A0A7I9VSK8</accession>
<comment type="function">
    <text evidence="13">Catalyzes the conversion of dethiobiotin (DTB) to biotin by the insertion of a sulfur atom into dethiobiotin via a radical-based mechanism.</text>
</comment>
<dbReference type="SFLD" id="SFLDS00029">
    <property type="entry name" value="Radical_SAM"/>
    <property type="match status" value="1"/>
</dbReference>
<dbReference type="InterPro" id="IPR013785">
    <property type="entry name" value="Aldolase_TIM"/>
</dbReference>
<dbReference type="PIRSF" id="PIRSF001619">
    <property type="entry name" value="Biotin_synth"/>
    <property type="match status" value="1"/>
</dbReference>
<dbReference type="GO" id="GO:0051537">
    <property type="term" value="F:2 iron, 2 sulfur cluster binding"/>
    <property type="evidence" value="ECO:0007669"/>
    <property type="project" value="UniProtKB-KW"/>
</dbReference>
<dbReference type="GO" id="GO:0009102">
    <property type="term" value="P:biotin biosynthetic process"/>
    <property type="evidence" value="ECO:0007669"/>
    <property type="project" value="UniProtKB-UniRule"/>
</dbReference>
<evidence type="ECO:0000256" key="12">
    <source>
        <dbReference type="ARBA" id="ARBA00051157"/>
    </source>
</evidence>
<dbReference type="InterPro" id="IPR007197">
    <property type="entry name" value="rSAM"/>
</dbReference>
<comment type="pathway">
    <text evidence="1 13">Cofactor biosynthesis; biotin biosynthesis; biotin from 7,8-diaminononanoate: step 2/2.</text>
</comment>
<dbReference type="Pfam" id="PF06968">
    <property type="entry name" value="BATS"/>
    <property type="match status" value="1"/>
</dbReference>
<comment type="similarity">
    <text evidence="2 13">Belongs to the radical SAM superfamily. Biotin synthase family.</text>
</comment>
<keyword evidence="5 13" id="KW-0808">Transferase</keyword>
<evidence type="ECO:0000256" key="3">
    <source>
        <dbReference type="ARBA" id="ARBA00012236"/>
    </source>
</evidence>
<dbReference type="PANTHER" id="PTHR22976:SF2">
    <property type="entry name" value="BIOTIN SYNTHASE, MITOCHONDRIAL"/>
    <property type="match status" value="1"/>
</dbReference>
<feature type="binding site" evidence="13 14">
    <location>
        <position position="68"/>
    </location>
    <ligand>
        <name>[4Fe-4S] cluster</name>
        <dbReference type="ChEBI" id="CHEBI:49883"/>
        <note>4Fe-4S-S-AdoMet</note>
    </ligand>
</feature>
<dbReference type="PANTHER" id="PTHR22976">
    <property type="entry name" value="BIOTIN SYNTHASE"/>
    <property type="match status" value="1"/>
</dbReference>
<evidence type="ECO:0000256" key="7">
    <source>
        <dbReference type="ARBA" id="ARBA00022714"/>
    </source>
</evidence>
<dbReference type="EC" id="2.8.1.6" evidence="3 13"/>
<evidence type="ECO:0000256" key="11">
    <source>
        <dbReference type="ARBA" id="ARBA00023014"/>
    </source>
</evidence>
<dbReference type="InterPro" id="IPR058240">
    <property type="entry name" value="rSAM_sf"/>
</dbReference>
<evidence type="ECO:0000256" key="6">
    <source>
        <dbReference type="ARBA" id="ARBA00022691"/>
    </source>
</evidence>
<evidence type="ECO:0000256" key="10">
    <source>
        <dbReference type="ARBA" id="ARBA00023004"/>
    </source>
</evidence>
<dbReference type="GO" id="GO:0005506">
    <property type="term" value="F:iron ion binding"/>
    <property type="evidence" value="ECO:0007669"/>
    <property type="project" value="UniProtKB-UniRule"/>
</dbReference>
<feature type="binding site" evidence="13 14">
    <location>
        <position position="75"/>
    </location>
    <ligand>
        <name>[4Fe-4S] cluster</name>
        <dbReference type="ChEBI" id="CHEBI:49883"/>
        <note>4Fe-4S-S-AdoMet</note>
    </ligand>
</feature>
<dbReference type="AlphaFoldDB" id="A0A7I9VSK8"/>
<keyword evidence="10 13" id="KW-0408">Iron</keyword>
<organism evidence="16 17">
    <name type="scientific">Anaeromyxobacter diazotrophicus</name>
    <dbReference type="NCBI Taxonomy" id="2590199"/>
    <lineage>
        <taxon>Bacteria</taxon>
        <taxon>Pseudomonadati</taxon>
        <taxon>Myxococcota</taxon>
        <taxon>Myxococcia</taxon>
        <taxon>Myxococcales</taxon>
        <taxon>Cystobacterineae</taxon>
        <taxon>Anaeromyxobacteraceae</taxon>
        <taxon>Anaeromyxobacter</taxon>
    </lineage>
</organism>
<dbReference type="Gene3D" id="3.20.20.70">
    <property type="entry name" value="Aldolase class I"/>
    <property type="match status" value="1"/>
</dbReference>
<dbReference type="EMBL" id="BJTG01000010">
    <property type="protein sequence ID" value="GEJ59110.1"/>
    <property type="molecule type" value="Genomic_DNA"/>
</dbReference>
<dbReference type="NCBIfam" id="TIGR00433">
    <property type="entry name" value="bioB"/>
    <property type="match status" value="1"/>
</dbReference>
<dbReference type="PROSITE" id="PS51918">
    <property type="entry name" value="RADICAL_SAM"/>
    <property type="match status" value="1"/>
</dbReference>
<evidence type="ECO:0000256" key="4">
    <source>
        <dbReference type="ARBA" id="ARBA00022485"/>
    </source>
</evidence>
<protein>
    <recommendedName>
        <fullName evidence="3 13">Biotin synthase</fullName>
        <ecNumber evidence="3 13">2.8.1.6</ecNumber>
    </recommendedName>
</protein>
<comment type="cofactor">
    <cofactor evidence="13 14">
        <name>[4Fe-4S] cluster</name>
        <dbReference type="ChEBI" id="CHEBI:49883"/>
    </cofactor>
    <text evidence="13 14">Binds 1 [4Fe-4S] cluster. The cluster is coordinated with 3 cysteines and an exchangeable S-adenosyl-L-methionine.</text>
</comment>
<dbReference type="CDD" id="cd01335">
    <property type="entry name" value="Radical_SAM"/>
    <property type="match status" value="1"/>
</dbReference>
<evidence type="ECO:0000313" key="17">
    <source>
        <dbReference type="Proteomes" id="UP000503640"/>
    </source>
</evidence>
<dbReference type="HAMAP" id="MF_01694">
    <property type="entry name" value="BioB"/>
    <property type="match status" value="1"/>
</dbReference>
<evidence type="ECO:0000256" key="9">
    <source>
        <dbReference type="ARBA" id="ARBA00022756"/>
    </source>
</evidence>
<dbReference type="RefSeq" id="WP_176068293.1">
    <property type="nucleotide sequence ID" value="NZ_BJTG01000010.1"/>
</dbReference>
<evidence type="ECO:0000256" key="13">
    <source>
        <dbReference type="HAMAP-Rule" id="MF_01694"/>
    </source>
</evidence>
<dbReference type="SMART" id="SM00876">
    <property type="entry name" value="BATS"/>
    <property type="match status" value="1"/>
</dbReference>